<sequence>MLETRLIQLLSEEEQIIKDLKLIRQLDLPQSYIAAGYIRNYVWDRLHGYGNRGTYSDIDVIYYDPQDVSEERDRLLEDELKRSTGNDKWSVKNQARMHIRNGESPYHSTLDAVKRWPETATAVGAMLDETDQLMICAPHGLEDLFKMVVRRSPFFADQAYYLERVGKKEWDRLWPLLIIMKD</sequence>
<keyword evidence="1" id="KW-0808">Transferase</keyword>
<dbReference type="InterPro" id="IPR009267">
    <property type="entry name" value="NTP_transf_6"/>
</dbReference>
<dbReference type="GO" id="GO:0016740">
    <property type="term" value="F:transferase activity"/>
    <property type="evidence" value="ECO:0007669"/>
    <property type="project" value="UniProtKB-KW"/>
</dbReference>
<evidence type="ECO:0000313" key="1">
    <source>
        <dbReference type="EMBL" id="AZS15091.1"/>
    </source>
</evidence>
<accession>A0A3Q9ICE7</accession>
<dbReference type="Pfam" id="PF06042">
    <property type="entry name" value="NTP_transf_6"/>
    <property type="match status" value="1"/>
</dbReference>
<dbReference type="RefSeq" id="WP_126998364.1">
    <property type="nucleotide sequence ID" value="NZ_CP034346.1"/>
</dbReference>
<name>A0A3Q9ICE7_9BACL</name>
<protein>
    <submittedName>
        <fullName evidence="1">Nucleotidyltransferase family protein</fullName>
    </submittedName>
</protein>
<dbReference type="PANTHER" id="PTHR39166:SF1">
    <property type="entry name" value="BLL1166 PROTEIN"/>
    <property type="match status" value="1"/>
</dbReference>
<dbReference type="Proteomes" id="UP000270678">
    <property type="component" value="Chromosome"/>
</dbReference>
<dbReference type="PANTHER" id="PTHR39166">
    <property type="entry name" value="BLL1166 PROTEIN"/>
    <property type="match status" value="1"/>
</dbReference>
<dbReference type="EMBL" id="CP034346">
    <property type="protein sequence ID" value="AZS15091.1"/>
    <property type="molecule type" value="Genomic_DNA"/>
</dbReference>
<dbReference type="OrthoDB" id="1901124at2"/>
<keyword evidence="2" id="KW-1185">Reference proteome</keyword>
<gene>
    <name evidence="1" type="ORF">EI981_11860</name>
</gene>
<organism evidence="1 2">
    <name type="scientific">Paenibacillus lutimineralis</name>
    <dbReference type="NCBI Taxonomy" id="2707005"/>
    <lineage>
        <taxon>Bacteria</taxon>
        <taxon>Bacillati</taxon>
        <taxon>Bacillota</taxon>
        <taxon>Bacilli</taxon>
        <taxon>Bacillales</taxon>
        <taxon>Paenibacillaceae</taxon>
        <taxon>Paenibacillus</taxon>
    </lineage>
</organism>
<proteinExistence type="predicted"/>
<dbReference type="KEGG" id="plut:EI981_11860"/>
<dbReference type="AlphaFoldDB" id="A0A3Q9ICE7"/>
<evidence type="ECO:0000313" key="2">
    <source>
        <dbReference type="Proteomes" id="UP000270678"/>
    </source>
</evidence>
<reference evidence="2" key="1">
    <citation type="submission" date="2018-12" db="EMBL/GenBank/DDBJ databases">
        <title>Complete genome sequence of Paenibacillus sp. MBLB1234.</title>
        <authorList>
            <person name="Nam Y.-D."/>
            <person name="Kang J."/>
            <person name="Chung W.-H."/>
            <person name="Park Y.S."/>
        </authorList>
    </citation>
    <scope>NUCLEOTIDE SEQUENCE [LARGE SCALE GENOMIC DNA]</scope>
    <source>
        <strain evidence="2">MBLB1234</strain>
    </source>
</reference>